<name>A0A383UNT0_BLUHO</name>
<organism evidence="1 2">
    <name type="scientific">Blumeria hordei</name>
    <name type="common">Barley powdery mildew</name>
    <name type="synonym">Blumeria graminis f. sp. hordei</name>
    <dbReference type="NCBI Taxonomy" id="2867405"/>
    <lineage>
        <taxon>Eukaryota</taxon>
        <taxon>Fungi</taxon>
        <taxon>Dikarya</taxon>
        <taxon>Ascomycota</taxon>
        <taxon>Pezizomycotina</taxon>
        <taxon>Leotiomycetes</taxon>
        <taxon>Erysiphales</taxon>
        <taxon>Erysiphaceae</taxon>
        <taxon>Blumeria</taxon>
    </lineage>
</organism>
<reference evidence="1 2" key="1">
    <citation type="submission" date="2017-11" db="EMBL/GenBank/DDBJ databases">
        <authorList>
            <person name="Kracher B."/>
        </authorList>
    </citation>
    <scope>NUCLEOTIDE SEQUENCE [LARGE SCALE GENOMIC DNA]</scope>
    <source>
        <strain evidence="1 2">RACE1</strain>
    </source>
</reference>
<protein>
    <submittedName>
        <fullName evidence="1">Uncharacterized protein</fullName>
    </submittedName>
</protein>
<gene>
    <name evidence="1" type="ORF">BLGHR1_12232</name>
</gene>
<dbReference type="AlphaFoldDB" id="A0A383UNT0"/>
<proteinExistence type="predicted"/>
<dbReference type="VEuPathDB" id="FungiDB:BLGHR1_12232"/>
<evidence type="ECO:0000313" key="1">
    <source>
        <dbReference type="EMBL" id="SZF01466.1"/>
    </source>
</evidence>
<accession>A0A383UNT0</accession>
<sequence length="38" mass="4326">MMVLQSTKRGIRIHSLATTSVRDWARAVVATKPYPQKQ</sequence>
<evidence type="ECO:0000313" key="2">
    <source>
        <dbReference type="Proteomes" id="UP000275772"/>
    </source>
</evidence>
<dbReference type="EMBL" id="UNSH01000036">
    <property type="protein sequence ID" value="SZF01466.1"/>
    <property type="molecule type" value="Genomic_DNA"/>
</dbReference>
<dbReference type="Proteomes" id="UP000275772">
    <property type="component" value="Unassembled WGS sequence"/>
</dbReference>